<reference evidence="1" key="1">
    <citation type="submission" date="2021-03" db="EMBL/GenBank/DDBJ databases">
        <title>Evolutionary priming and transition to the ectomycorrhizal habit in an iconic lineage of mushroom-forming fungi: is preadaptation a requirement?</title>
        <authorList>
            <consortium name="DOE Joint Genome Institute"/>
            <person name="Looney B.P."/>
            <person name="Miyauchi S."/>
            <person name="Morin E."/>
            <person name="Drula E."/>
            <person name="Courty P.E."/>
            <person name="Chicoki N."/>
            <person name="Fauchery L."/>
            <person name="Kohler A."/>
            <person name="Kuo A."/>
            <person name="LaButti K."/>
            <person name="Pangilinan J."/>
            <person name="Lipzen A."/>
            <person name="Riley R."/>
            <person name="Andreopoulos W."/>
            <person name="He G."/>
            <person name="Johnson J."/>
            <person name="Barry K.W."/>
            <person name="Grigoriev I.V."/>
            <person name="Nagy L."/>
            <person name="Hibbett D."/>
            <person name="Henrissat B."/>
            <person name="Matheny P.B."/>
            <person name="Labbe J."/>
            <person name="Martin A.F."/>
        </authorList>
    </citation>
    <scope>NUCLEOTIDE SEQUENCE</scope>
    <source>
        <strain evidence="1">BPL698</strain>
    </source>
</reference>
<comment type="caution">
    <text evidence="1">The sequence shown here is derived from an EMBL/GenBank/DDBJ whole genome shotgun (WGS) entry which is preliminary data.</text>
</comment>
<protein>
    <submittedName>
        <fullName evidence="1">Thiamine diphosphate-binding protein</fullName>
    </submittedName>
</protein>
<organism evidence="1 2">
    <name type="scientific">Russula earlei</name>
    <dbReference type="NCBI Taxonomy" id="71964"/>
    <lineage>
        <taxon>Eukaryota</taxon>
        <taxon>Fungi</taxon>
        <taxon>Dikarya</taxon>
        <taxon>Basidiomycota</taxon>
        <taxon>Agaricomycotina</taxon>
        <taxon>Agaricomycetes</taxon>
        <taxon>Russulales</taxon>
        <taxon>Russulaceae</taxon>
        <taxon>Russula</taxon>
    </lineage>
</organism>
<keyword evidence="2" id="KW-1185">Reference proteome</keyword>
<proteinExistence type="predicted"/>
<sequence length="863" mass="93839">MQNIEEIQSKAKLVRKWCLISTTEAESGHPTSCLSAADIITVLFDHYFVYDIRHPLSEYNDRFVLSKGHAAPLLYTLFGMAGAYPLEELKTLRKFGSRFQGHPVPRFVYAEAATGSLGQGLSVGAGLALLAKREGLPYRSYVLLGDGELAEGQVWEAVNFASFHRLDNLVAILDINRLAQSGETMFGHHIEQYANRFESFGFEVITIDGHDIAEIDNAFKQAINNKSGKPLAIVAKTYKGKGISFLENKDNWHGKALKKEELQKALEELGEVDDTLLFSLQSAAVGASGAHAPDGNTKVIDDAISFDPHKEYATREVLGEVLAGLGRKDKRIYVLDGDVKNSTFTEDSLKAFPERFVECYIAEQNMVSVAAGLSRLQRIPFVATFGAFLTRAADQIRMARVSEANIKFIGSHVGVSIGEDGPSQMALEDIALFGTLPDTVVLQPADAVSTASLTPLMLSHTGLVYMRGSKVLRSSADDVLTIAATGITVFEALTAATALQKEGIQETKQPVIITVEDHFIHGGMGDFVAAAVAGEGVRVEKMGVKAISQSGKKDELLDDAAMLGSRQQVLAQQVTVVASMPTDSTSLNGTWILVPVLASDTATGKMPFIHFSVGDKKFTGFTGCNQMSGNCMIGSGSLSFSQQIITTKMLCEGYNEKEFIANLLRVTSYKIQDGVLVLMADQTPLSKWTRKEVKKTIVILTTIMAMWACNKDDTSLNSSLNATDQNFIIQASYSNHAQINGGQLAVTKAVSDSVRAYSQRMISDYSAAQQALDSIGVYVHVQTPQVADTIHQVLIQEMGNLSGIAFDTTYMRTQVTDHQNLIALYQYEINTGSNIVLKNYANVYLITIQTNYNNALSIAASGQ</sequence>
<evidence type="ECO:0000313" key="2">
    <source>
        <dbReference type="Proteomes" id="UP001207468"/>
    </source>
</evidence>
<accession>A0ACC0TY97</accession>
<evidence type="ECO:0000313" key="1">
    <source>
        <dbReference type="EMBL" id="KAI9453496.1"/>
    </source>
</evidence>
<name>A0ACC0TY97_9AGAM</name>
<dbReference type="EMBL" id="JAGFNK010000301">
    <property type="protein sequence ID" value="KAI9453496.1"/>
    <property type="molecule type" value="Genomic_DNA"/>
</dbReference>
<dbReference type="Proteomes" id="UP001207468">
    <property type="component" value="Unassembled WGS sequence"/>
</dbReference>
<gene>
    <name evidence="1" type="ORF">F5148DRAFT_1289062</name>
</gene>